<proteinExistence type="predicted"/>
<dbReference type="EMBL" id="JAGPNK010000012">
    <property type="protein sequence ID" value="KAH7310838.1"/>
    <property type="molecule type" value="Genomic_DNA"/>
</dbReference>
<evidence type="ECO:0000313" key="1">
    <source>
        <dbReference type="EMBL" id="KAH7310838.1"/>
    </source>
</evidence>
<sequence>MDDTKLNILVVSASLYLAGHPITEVLKADWSKPKAQDDLSRFESIGFQVDPTDESTTLRNLRQKLQEKNWDGVLVGWCLRGHVEFTVLFERIVGILVDQAKVQPDMNIMFSSGPDNLVETTVRNFPKSR</sequence>
<protein>
    <submittedName>
        <fullName evidence="1">Uncharacterized protein</fullName>
    </submittedName>
</protein>
<dbReference type="AlphaFoldDB" id="A0A8K0SKI5"/>
<comment type="caution">
    <text evidence="1">The sequence shown here is derived from an EMBL/GenBank/DDBJ whole genome shotgun (WGS) entry which is preliminary data.</text>
</comment>
<reference evidence="1" key="1">
    <citation type="journal article" date="2021" name="Nat. Commun.">
        <title>Genetic determinants of endophytism in the Arabidopsis root mycobiome.</title>
        <authorList>
            <person name="Mesny F."/>
            <person name="Miyauchi S."/>
            <person name="Thiergart T."/>
            <person name="Pickel B."/>
            <person name="Atanasova L."/>
            <person name="Karlsson M."/>
            <person name="Huettel B."/>
            <person name="Barry K.W."/>
            <person name="Haridas S."/>
            <person name="Chen C."/>
            <person name="Bauer D."/>
            <person name="Andreopoulos W."/>
            <person name="Pangilinan J."/>
            <person name="LaButti K."/>
            <person name="Riley R."/>
            <person name="Lipzen A."/>
            <person name="Clum A."/>
            <person name="Drula E."/>
            <person name="Henrissat B."/>
            <person name="Kohler A."/>
            <person name="Grigoriev I.V."/>
            <person name="Martin F.M."/>
            <person name="Hacquard S."/>
        </authorList>
    </citation>
    <scope>NUCLEOTIDE SEQUENCE</scope>
    <source>
        <strain evidence="1">MPI-CAGE-CH-0235</strain>
    </source>
</reference>
<accession>A0A8K0SKI5</accession>
<dbReference type="OrthoDB" id="9986861at2759"/>
<keyword evidence="2" id="KW-1185">Reference proteome</keyword>
<dbReference type="Proteomes" id="UP000813444">
    <property type="component" value="Unassembled WGS sequence"/>
</dbReference>
<name>A0A8K0SKI5_9HYPO</name>
<gene>
    <name evidence="1" type="ORF">B0I35DRAFT_439778</name>
</gene>
<evidence type="ECO:0000313" key="2">
    <source>
        <dbReference type="Proteomes" id="UP000813444"/>
    </source>
</evidence>
<organism evidence="1 2">
    <name type="scientific">Stachybotrys elegans</name>
    <dbReference type="NCBI Taxonomy" id="80388"/>
    <lineage>
        <taxon>Eukaryota</taxon>
        <taxon>Fungi</taxon>
        <taxon>Dikarya</taxon>
        <taxon>Ascomycota</taxon>
        <taxon>Pezizomycotina</taxon>
        <taxon>Sordariomycetes</taxon>
        <taxon>Hypocreomycetidae</taxon>
        <taxon>Hypocreales</taxon>
        <taxon>Stachybotryaceae</taxon>
        <taxon>Stachybotrys</taxon>
    </lineage>
</organism>